<feature type="binding site" description="in other chain" evidence="7">
    <location>
        <position position="342"/>
    </location>
    <ligand>
        <name>K(+)</name>
        <dbReference type="ChEBI" id="CHEBI:29103"/>
        <note>ligand shared between two tetrameric partners</note>
    </ligand>
</feature>
<dbReference type="GO" id="GO:0006183">
    <property type="term" value="P:GTP biosynthetic process"/>
    <property type="evidence" value="ECO:0007669"/>
    <property type="project" value="TreeGrafter"/>
</dbReference>
<keyword evidence="4 8" id="KW-0129">CBS domain</keyword>
<dbReference type="GO" id="GO:0046872">
    <property type="term" value="F:metal ion binding"/>
    <property type="evidence" value="ECO:0007669"/>
    <property type="project" value="UniProtKB-KW"/>
</dbReference>
<organism evidence="10 11">
    <name type="scientific">Candidatus Spyradosoma merdigallinarum</name>
    <dbReference type="NCBI Taxonomy" id="2840950"/>
    <lineage>
        <taxon>Bacteria</taxon>
        <taxon>Pseudomonadati</taxon>
        <taxon>Verrucomicrobiota</taxon>
        <taxon>Opitutia</taxon>
        <taxon>Opitutia incertae sedis</taxon>
        <taxon>Candidatus Spyradosoma</taxon>
    </lineage>
</organism>
<dbReference type="Pfam" id="PF00571">
    <property type="entry name" value="CBS"/>
    <property type="match status" value="1"/>
</dbReference>
<dbReference type="SUPFAM" id="SSF51412">
    <property type="entry name" value="Inosine monophosphate dehydrogenase (IMPDH)"/>
    <property type="match status" value="1"/>
</dbReference>
<dbReference type="PIRSF" id="PIRSF000130">
    <property type="entry name" value="IMPDH"/>
    <property type="match status" value="1"/>
</dbReference>
<keyword evidence="3" id="KW-0560">Oxidoreductase</keyword>
<evidence type="ECO:0000256" key="5">
    <source>
        <dbReference type="PIRSR" id="PIRSR000130-1"/>
    </source>
</evidence>
<gene>
    <name evidence="10" type="ORF">IAC75_04135</name>
</gene>
<dbReference type="PANTHER" id="PTHR11911:SF111">
    <property type="entry name" value="INOSINE-5'-MONOPHOSPHATE DEHYDROGENASE"/>
    <property type="match status" value="1"/>
</dbReference>
<dbReference type="EMBL" id="DVOG01000111">
    <property type="protein sequence ID" value="HIV04324.1"/>
    <property type="molecule type" value="Genomic_DNA"/>
</dbReference>
<feature type="binding site" description="in other chain" evidence="7">
    <location>
        <position position="340"/>
    </location>
    <ligand>
        <name>K(+)</name>
        <dbReference type="ChEBI" id="CHEBI:29103"/>
        <note>ligand shared between two tetrameric partners</note>
    </ligand>
</feature>
<dbReference type="Pfam" id="PF00478">
    <property type="entry name" value="IMPDH"/>
    <property type="match status" value="1"/>
</dbReference>
<keyword evidence="6" id="KW-0520">NAD</keyword>
<dbReference type="Gene3D" id="3.20.20.70">
    <property type="entry name" value="Aldolase class I"/>
    <property type="match status" value="1"/>
</dbReference>
<dbReference type="SUPFAM" id="SSF54631">
    <property type="entry name" value="CBS-domain pair"/>
    <property type="match status" value="1"/>
</dbReference>
<dbReference type="InterPro" id="IPR000644">
    <property type="entry name" value="CBS_dom"/>
</dbReference>
<feature type="domain" description="CBS" evidence="9">
    <location>
        <begin position="174"/>
        <end position="238"/>
    </location>
</feature>
<dbReference type="InterPro" id="IPR013785">
    <property type="entry name" value="Aldolase_TIM"/>
</dbReference>
<dbReference type="Proteomes" id="UP000886812">
    <property type="component" value="Unassembled WGS sequence"/>
</dbReference>
<reference evidence="10" key="1">
    <citation type="submission" date="2020-10" db="EMBL/GenBank/DDBJ databases">
        <authorList>
            <person name="Gilroy R."/>
        </authorList>
    </citation>
    <scope>NUCLEOTIDE SEQUENCE</scope>
    <source>
        <strain evidence="10">10669</strain>
    </source>
</reference>
<dbReference type="SMART" id="SM00116">
    <property type="entry name" value="CBS"/>
    <property type="match status" value="2"/>
</dbReference>
<evidence type="ECO:0000313" key="10">
    <source>
        <dbReference type="EMBL" id="HIV04324.1"/>
    </source>
</evidence>
<feature type="active site" description="Proton acceptor" evidence="5">
    <location>
        <position position="440"/>
    </location>
</feature>
<evidence type="ECO:0000256" key="3">
    <source>
        <dbReference type="ARBA" id="ARBA00023002"/>
    </source>
</evidence>
<dbReference type="PROSITE" id="PS51371">
    <property type="entry name" value="CBS"/>
    <property type="match status" value="2"/>
</dbReference>
<dbReference type="InterPro" id="IPR046342">
    <property type="entry name" value="CBS_dom_sf"/>
</dbReference>
<reference evidence="10" key="2">
    <citation type="journal article" date="2021" name="PeerJ">
        <title>Extensive microbial diversity within the chicken gut microbiome revealed by metagenomics and culture.</title>
        <authorList>
            <person name="Gilroy R."/>
            <person name="Ravi A."/>
            <person name="Getino M."/>
            <person name="Pursley I."/>
            <person name="Horton D.L."/>
            <person name="Alikhan N.F."/>
            <person name="Baker D."/>
            <person name="Gharbi K."/>
            <person name="Hall N."/>
            <person name="Watson M."/>
            <person name="Adriaenssens E.M."/>
            <person name="Foster-Nyarko E."/>
            <person name="Jarju S."/>
            <person name="Secka A."/>
            <person name="Antonio M."/>
            <person name="Oren A."/>
            <person name="Chaudhuri R.R."/>
            <person name="La Ragione R."/>
            <person name="Hildebrand F."/>
            <person name="Pallen M.J."/>
        </authorList>
    </citation>
    <scope>NUCLEOTIDE SEQUENCE</scope>
    <source>
        <strain evidence="10">10669</strain>
    </source>
</reference>
<dbReference type="FunFam" id="3.20.20.70:FF:000424">
    <property type="entry name" value="Inosine-5'-monophosphate dehydrogenase 2"/>
    <property type="match status" value="1"/>
</dbReference>
<accession>A0A9D1NKJ3</accession>
<feature type="binding site" evidence="6">
    <location>
        <begin position="338"/>
        <end position="340"/>
    </location>
    <ligand>
        <name>NAD(+)</name>
        <dbReference type="ChEBI" id="CHEBI:57540"/>
    </ligand>
</feature>
<comment type="caution">
    <text evidence="10">The sequence shown here is derived from an EMBL/GenBank/DDBJ whole genome shotgun (WGS) entry which is preliminary data.</text>
</comment>
<evidence type="ECO:0000256" key="6">
    <source>
        <dbReference type="PIRSR" id="PIRSR000130-3"/>
    </source>
</evidence>
<evidence type="ECO:0000313" key="11">
    <source>
        <dbReference type="Proteomes" id="UP000886812"/>
    </source>
</evidence>
<sequence>MATTSDMHLDDVFYKKADDFFAANAGTGLTYDDVSLATCFSDVLPRMTRLDTTISDRIALSLPIMSADMDTVTESTMAIAMALHGGIGMIHYNMTNADQVAKVRRVKTYIHGMIDRPATVPADLTVGDVLEMIERNDYNFSTFPVTDAKGKLLGLLRGGVVKSRHAAHKVSDVMIPREQVLTIQEKDLGGDPIATADRIFLEHIGTNKILVVDAKDHLRGLFTLSDIERIRDESGTDAIRPSRDENFRLRCGASVAVPRYPDGRVNYDALDAHVADLVGAGADAVIISTAHGHSAGVGECVRFVRDHFKDLTIIAGNVTSGEGVEFLADAGADSVKIGQGPGSICSTRIVAGVGIPQLTALYVSAQAAKKKGVRIIADGGITKSGDIVKALTLSDCVMLGGMLAGCKEAPGKIMEINGKLYKEYRGMGSMEAMRHGSAARYGHDLRNSKITKVAPEGVEALKEVSGSVDQILITLAGGVQSGLGYLGAPDLKTLRERARFIRVSAAGQRESAPHDIVEIKTAPGSTRG</sequence>
<name>A0A9D1NKJ3_9BACT</name>
<dbReference type="InterPro" id="IPR005990">
    <property type="entry name" value="IMP_DH"/>
</dbReference>
<evidence type="ECO:0000256" key="7">
    <source>
        <dbReference type="PIRSR" id="PIRSR000130-4"/>
    </source>
</evidence>
<proteinExistence type="inferred from homology"/>
<feature type="binding site" description="in other chain" evidence="7">
    <location>
        <position position="345"/>
    </location>
    <ligand>
        <name>K(+)</name>
        <dbReference type="ChEBI" id="CHEBI:29103"/>
        <note>ligand shared between two tetrameric partners</note>
    </ligand>
</feature>
<evidence type="ECO:0000259" key="9">
    <source>
        <dbReference type="PROSITE" id="PS51371"/>
    </source>
</evidence>
<dbReference type="AlphaFoldDB" id="A0A9D1NKJ3"/>
<dbReference type="GO" id="GO:0003938">
    <property type="term" value="F:IMP dehydrogenase activity"/>
    <property type="evidence" value="ECO:0007669"/>
    <property type="project" value="InterPro"/>
</dbReference>
<evidence type="ECO:0000256" key="4">
    <source>
        <dbReference type="ARBA" id="ARBA00023122"/>
    </source>
</evidence>
<comment type="similarity">
    <text evidence="1">Belongs to the IMPDH/GMPR family.</text>
</comment>
<evidence type="ECO:0000256" key="8">
    <source>
        <dbReference type="PROSITE-ProRule" id="PRU00703"/>
    </source>
</evidence>
<keyword evidence="7" id="KW-0630">Potassium</keyword>
<dbReference type="InterPro" id="IPR001093">
    <property type="entry name" value="IMP_DH_GMPRt"/>
</dbReference>
<keyword evidence="2" id="KW-0479">Metal-binding</keyword>
<dbReference type="CDD" id="cd00381">
    <property type="entry name" value="IMPDH"/>
    <property type="match status" value="1"/>
</dbReference>
<feature type="domain" description="CBS" evidence="9">
    <location>
        <begin position="113"/>
        <end position="173"/>
    </location>
</feature>
<evidence type="ECO:0000256" key="2">
    <source>
        <dbReference type="ARBA" id="ARBA00022723"/>
    </source>
</evidence>
<dbReference type="SMART" id="SM01240">
    <property type="entry name" value="IMPDH"/>
    <property type="match status" value="1"/>
</dbReference>
<dbReference type="PANTHER" id="PTHR11911">
    <property type="entry name" value="INOSINE-5-MONOPHOSPHATE DEHYDROGENASE RELATED"/>
    <property type="match status" value="1"/>
</dbReference>
<evidence type="ECO:0000256" key="1">
    <source>
        <dbReference type="ARBA" id="ARBA00005502"/>
    </source>
</evidence>
<feature type="active site" description="Thioimidate intermediate" evidence="5">
    <location>
        <position position="345"/>
    </location>
</feature>
<protein>
    <submittedName>
        <fullName evidence="10">IMP dehydrogenase</fullName>
    </submittedName>
</protein>